<proteinExistence type="inferred from homology"/>
<feature type="transmembrane region" description="Helical" evidence="8">
    <location>
        <begin position="233"/>
        <end position="251"/>
    </location>
</feature>
<evidence type="ECO:0000313" key="10">
    <source>
        <dbReference type="Proteomes" id="UP000199337"/>
    </source>
</evidence>
<dbReference type="PANTHER" id="PTHR13285:SF18">
    <property type="entry name" value="PROTEIN-CYSTEINE N-PALMITOYLTRANSFERASE RASP"/>
    <property type="match status" value="1"/>
</dbReference>
<evidence type="ECO:0000256" key="5">
    <source>
        <dbReference type="ARBA" id="ARBA00022989"/>
    </source>
</evidence>
<dbReference type="OrthoDB" id="9805788at2"/>
<feature type="transmembrane region" description="Helical" evidence="8">
    <location>
        <begin position="80"/>
        <end position="97"/>
    </location>
</feature>
<feature type="transmembrane region" description="Helical" evidence="8">
    <location>
        <begin position="470"/>
        <end position="496"/>
    </location>
</feature>
<feature type="transmembrane region" description="Helical" evidence="8">
    <location>
        <begin position="319"/>
        <end position="339"/>
    </location>
</feature>
<evidence type="ECO:0000256" key="3">
    <source>
        <dbReference type="ARBA" id="ARBA00022475"/>
    </source>
</evidence>
<dbReference type="GO" id="GO:0005886">
    <property type="term" value="C:plasma membrane"/>
    <property type="evidence" value="ECO:0007669"/>
    <property type="project" value="UniProtKB-SubCell"/>
</dbReference>
<comment type="subcellular location">
    <subcellularLocation>
        <location evidence="1">Cell membrane</location>
        <topology evidence="1">Multi-pass membrane protein</topology>
    </subcellularLocation>
</comment>
<dbReference type="GO" id="GO:0016746">
    <property type="term" value="F:acyltransferase activity"/>
    <property type="evidence" value="ECO:0007669"/>
    <property type="project" value="UniProtKB-KW"/>
</dbReference>
<dbReference type="InterPro" id="IPR004299">
    <property type="entry name" value="MBOAT_fam"/>
</dbReference>
<dbReference type="InterPro" id="IPR028362">
    <property type="entry name" value="AlgI"/>
</dbReference>
<dbReference type="Proteomes" id="UP000199337">
    <property type="component" value="Unassembled WGS sequence"/>
</dbReference>
<evidence type="ECO:0000256" key="6">
    <source>
        <dbReference type="ARBA" id="ARBA00023136"/>
    </source>
</evidence>
<dbReference type="AlphaFoldDB" id="A0A1I2X1G0"/>
<feature type="transmembrane region" description="Helical" evidence="8">
    <location>
        <begin position="7"/>
        <end position="26"/>
    </location>
</feature>
<feature type="transmembrane region" description="Helical" evidence="8">
    <location>
        <begin position="46"/>
        <end position="68"/>
    </location>
</feature>
<dbReference type="RefSeq" id="WP_092473139.1">
    <property type="nucleotide sequence ID" value="NZ_FOOX01000015.1"/>
</dbReference>
<organism evidence="9 10">
    <name type="scientific">Desulfotruncus arcticus DSM 17038</name>
    <dbReference type="NCBI Taxonomy" id="1121424"/>
    <lineage>
        <taxon>Bacteria</taxon>
        <taxon>Bacillati</taxon>
        <taxon>Bacillota</taxon>
        <taxon>Clostridia</taxon>
        <taxon>Eubacteriales</taxon>
        <taxon>Desulfallaceae</taxon>
        <taxon>Desulfotruncus</taxon>
    </lineage>
</organism>
<keyword evidence="5 8" id="KW-1133">Transmembrane helix</keyword>
<evidence type="ECO:0000256" key="7">
    <source>
        <dbReference type="PIRNR" id="PIRNR016636"/>
    </source>
</evidence>
<dbReference type="GO" id="GO:0042121">
    <property type="term" value="P:alginic acid biosynthetic process"/>
    <property type="evidence" value="ECO:0007669"/>
    <property type="project" value="InterPro"/>
</dbReference>
<name>A0A1I2X1G0_9FIRM</name>
<protein>
    <submittedName>
        <fullName evidence="9">D-alanyl-lipoteichoic acid acyltransferase DltB, MBOAT superfamily</fullName>
    </submittedName>
</protein>
<feature type="transmembrane region" description="Helical" evidence="8">
    <location>
        <begin position="373"/>
        <end position="394"/>
    </location>
</feature>
<dbReference type="STRING" id="341036.SAMN05660649_03726"/>
<evidence type="ECO:0000256" key="4">
    <source>
        <dbReference type="ARBA" id="ARBA00022692"/>
    </source>
</evidence>
<dbReference type="Pfam" id="PF03062">
    <property type="entry name" value="MBOAT"/>
    <property type="match status" value="1"/>
</dbReference>
<keyword evidence="4 8" id="KW-0812">Transmembrane</keyword>
<dbReference type="PANTHER" id="PTHR13285">
    <property type="entry name" value="ACYLTRANSFERASE"/>
    <property type="match status" value="1"/>
</dbReference>
<feature type="transmembrane region" description="Helical" evidence="8">
    <location>
        <begin position="202"/>
        <end position="221"/>
    </location>
</feature>
<keyword evidence="6 7" id="KW-0472">Membrane</keyword>
<reference evidence="10" key="1">
    <citation type="submission" date="2016-10" db="EMBL/GenBank/DDBJ databases">
        <authorList>
            <person name="Varghese N."/>
            <person name="Submissions S."/>
        </authorList>
    </citation>
    <scope>NUCLEOTIDE SEQUENCE [LARGE SCALE GENOMIC DNA]</scope>
    <source>
        <strain evidence="10">DSM 17038</strain>
    </source>
</reference>
<keyword evidence="10" id="KW-1185">Reference proteome</keyword>
<evidence type="ECO:0000256" key="1">
    <source>
        <dbReference type="ARBA" id="ARBA00004651"/>
    </source>
</evidence>
<evidence type="ECO:0000313" key="9">
    <source>
        <dbReference type="EMBL" id="SFH06867.1"/>
    </source>
</evidence>
<keyword evidence="7 9" id="KW-0808">Transferase</keyword>
<dbReference type="PIRSF" id="PIRSF500217">
    <property type="entry name" value="AlgI"/>
    <property type="match status" value="1"/>
</dbReference>
<dbReference type="InterPro" id="IPR051085">
    <property type="entry name" value="MB_O-acyltransferase"/>
</dbReference>
<comment type="similarity">
    <text evidence="2 7">Belongs to the membrane-bound acyltransferase family.</text>
</comment>
<evidence type="ECO:0000256" key="2">
    <source>
        <dbReference type="ARBA" id="ARBA00010323"/>
    </source>
</evidence>
<dbReference type="PIRSF" id="PIRSF016636">
    <property type="entry name" value="AlgI_DltB"/>
    <property type="match status" value="1"/>
</dbReference>
<accession>A0A1I2X1G0</accession>
<gene>
    <name evidence="9" type="ORF">SAMN05660649_03726</name>
</gene>
<feature type="transmembrane region" description="Helical" evidence="8">
    <location>
        <begin position="433"/>
        <end position="450"/>
    </location>
</feature>
<dbReference type="EMBL" id="FOOX01000015">
    <property type="protein sequence ID" value="SFH06867.1"/>
    <property type="molecule type" value="Genomic_DNA"/>
</dbReference>
<sequence>MSFTSSSFLIFFPVVTALYFIIPRRFKRTWLLLASYYFYSSWNPKYSIMLATATLITYSCGLLLGRAGKNNNGNQKLRKKLWLVIGISANVLMLAFFKYFDFALNSLSGILSFIGISFITPEFDILLPVGISFYTLQAVGYIIDVYRGESASEKNLLSFSLYMSFFPQLISGPIPRSGVLLRQISENRDCDSFDYNRVKRGLLLMLWGIFQKLVIADRLGILVNQVFDNYANYAGFEIVIAAVFFAFQLYCDFGGYSNIAIGAAGVLGFNIPENFKQPYFSLSVKEFWRRWHISLSTWLRDYLYIPLGGNRKGKLRKHFNTMLTFLVSGLWHGASWHYVAWGGLHGLYLVLEDVLKPVGQFLRKLFKVNTACWSFRFFRGLLTFVLVDFAWIFFRANGTLTAFRILKNMISDFNPWIFFNGSIFKLGLDQKDFVVVLVALLIVIIVDWMHEKGSVRDKLASRNLPFRWLTYFGVIFAILIFGVYGPGYDALSFFYFQF</sequence>
<evidence type="ECO:0000256" key="8">
    <source>
        <dbReference type="SAM" id="Phobius"/>
    </source>
</evidence>
<keyword evidence="7 9" id="KW-0012">Acyltransferase</keyword>
<keyword evidence="3 7" id="KW-1003">Cell membrane</keyword>
<dbReference type="InterPro" id="IPR024194">
    <property type="entry name" value="Ac/AlaTfrase_AlgI/DltB"/>
</dbReference>